<feature type="region of interest" description="Disordered" evidence="3">
    <location>
        <begin position="164"/>
        <end position="189"/>
    </location>
</feature>
<evidence type="ECO:0000313" key="6">
    <source>
        <dbReference type="Proteomes" id="UP001187471"/>
    </source>
</evidence>
<feature type="domain" description="Remorin C-terminal" evidence="4">
    <location>
        <begin position="94"/>
        <end position="197"/>
    </location>
</feature>
<dbReference type="InterPro" id="IPR005516">
    <property type="entry name" value="Remorin_C"/>
</dbReference>
<evidence type="ECO:0000256" key="1">
    <source>
        <dbReference type="ARBA" id="ARBA00005711"/>
    </source>
</evidence>
<gene>
    <name evidence="5" type="ORF">RJ640_003304</name>
</gene>
<dbReference type="Pfam" id="PF03763">
    <property type="entry name" value="Remorin_C"/>
    <property type="match status" value="1"/>
</dbReference>
<sequence>MNQDYDSINSEFATAIAAATFAIHSVEEGRVREEGFRLPVTRARTSKERVPESSGVSRRLSRKETKEAAEASTRKPLGQGDRAPSSIRPARSRRVETKADAWEKAEIAKIQSRYEKINSAILAWENEKKASAKRQMELKKSDLEQRRARNSQHYQGKLARINHIAGGARGQAEEKKRHEGSMAKKKAQKIRSTGNVPVCCFCF</sequence>
<feature type="region of interest" description="Disordered" evidence="3">
    <location>
        <begin position="42"/>
        <end position="97"/>
    </location>
</feature>
<dbReference type="AlphaFoldDB" id="A0AA88U6A9"/>
<accession>A0AA88U6A9</accession>
<dbReference type="EMBL" id="JAVXUO010002729">
    <property type="protein sequence ID" value="KAK2970336.1"/>
    <property type="molecule type" value="Genomic_DNA"/>
</dbReference>
<evidence type="ECO:0000256" key="2">
    <source>
        <dbReference type="SAM" id="Coils"/>
    </source>
</evidence>
<organism evidence="5 6">
    <name type="scientific">Escallonia rubra</name>
    <dbReference type="NCBI Taxonomy" id="112253"/>
    <lineage>
        <taxon>Eukaryota</taxon>
        <taxon>Viridiplantae</taxon>
        <taxon>Streptophyta</taxon>
        <taxon>Embryophyta</taxon>
        <taxon>Tracheophyta</taxon>
        <taxon>Spermatophyta</taxon>
        <taxon>Magnoliopsida</taxon>
        <taxon>eudicotyledons</taxon>
        <taxon>Gunneridae</taxon>
        <taxon>Pentapetalae</taxon>
        <taxon>asterids</taxon>
        <taxon>campanulids</taxon>
        <taxon>Escalloniales</taxon>
        <taxon>Escalloniaceae</taxon>
        <taxon>Escallonia</taxon>
    </lineage>
</organism>
<feature type="compositionally biased region" description="Basic and acidic residues" evidence="3">
    <location>
        <begin position="62"/>
        <end position="73"/>
    </location>
</feature>
<proteinExistence type="inferred from homology"/>
<feature type="coiled-coil region" evidence="2">
    <location>
        <begin position="107"/>
        <end position="146"/>
    </location>
</feature>
<comment type="similarity">
    <text evidence="1">Belongs to the remorin family.</text>
</comment>
<feature type="compositionally biased region" description="Basic and acidic residues" evidence="3">
    <location>
        <begin position="171"/>
        <end position="182"/>
    </location>
</feature>
<evidence type="ECO:0000256" key="3">
    <source>
        <dbReference type="SAM" id="MobiDB-lite"/>
    </source>
</evidence>
<dbReference type="PANTHER" id="PTHR31471">
    <property type="entry name" value="OS02G0116800 PROTEIN"/>
    <property type="match status" value="1"/>
</dbReference>
<reference evidence="5" key="1">
    <citation type="submission" date="2022-12" db="EMBL/GenBank/DDBJ databases">
        <title>Draft genome assemblies for two species of Escallonia (Escalloniales).</title>
        <authorList>
            <person name="Chanderbali A."/>
            <person name="Dervinis C."/>
            <person name="Anghel I."/>
            <person name="Soltis D."/>
            <person name="Soltis P."/>
            <person name="Zapata F."/>
        </authorList>
    </citation>
    <scope>NUCLEOTIDE SEQUENCE</scope>
    <source>
        <strain evidence="5">UCBG92.1500</strain>
        <tissue evidence="5">Leaf</tissue>
    </source>
</reference>
<evidence type="ECO:0000313" key="5">
    <source>
        <dbReference type="EMBL" id="KAK2970336.1"/>
    </source>
</evidence>
<protein>
    <recommendedName>
        <fullName evidence="4">Remorin C-terminal domain-containing protein</fullName>
    </recommendedName>
</protein>
<name>A0AA88U6A9_9ASTE</name>
<keyword evidence="6" id="KW-1185">Reference proteome</keyword>
<dbReference type="PANTHER" id="PTHR31471:SF5">
    <property type="entry name" value="GB|AAD39278.1"/>
    <property type="match status" value="1"/>
</dbReference>
<dbReference type="Proteomes" id="UP001187471">
    <property type="component" value="Unassembled WGS sequence"/>
</dbReference>
<evidence type="ECO:0000259" key="4">
    <source>
        <dbReference type="Pfam" id="PF03763"/>
    </source>
</evidence>
<comment type="caution">
    <text evidence="5">The sequence shown here is derived from an EMBL/GenBank/DDBJ whole genome shotgun (WGS) entry which is preliminary data.</text>
</comment>
<keyword evidence="2" id="KW-0175">Coiled coil</keyword>